<evidence type="ECO:0000313" key="2">
    <source>
        <dbReference type="Proteomes" id="UP000838821"/>
    </source>
</evidence>
<sequence length="110" mass="12306">MLLAWGALYPASYANGIYYHEADRLYIAQYAPSSLDRSEMGIAVEQETKYPEEGMIRFRNAIAFTGIYLLRKNISGRKSSTISGIIAFLASEVAVRRVLLLNSLLTRVAK</sequence>
<protein>
    <submittedName>
        <fullName evidence="1">Uncharacterized protein</fullName>
    </submittedName>
</protein>
<dbReference type="EMBL" id="CAKMMW010000026">
    <property type="protein sequence ID" value="CAH1225935.1"/>
    <property type="molecule type" value="Genomic_DNA"/>
</dbReference>
<organism evidence="1 2">
    <name type="scientific">Paenibacillus allorhizoplanae</name>
    <dbReference type="NCBI Taxonomy" id="2905648"/>
    <lineage>
        <taxon>Bacteria</taxon>
        <taxon>Bacillati</taxon>
        <taxon>Bacillota</taxon>
        <taxon>Bacilli</taxon>
        <taxon>Bacillales</taxon>
        <taxon>Paenibacillaceae</taxon>
        <taxon>Paenibacillus</taxon>
    </lineage>
</organism>
<evidence type="ECO:0000313" key="1">
    <source>
        <dbReference type="EMBL" id="CAH1225935.1"/>
    </source>
</evidence>
<gene>
    <name evidence="1" type="ORF">PAECIP111891_05865</name>
</gene>
<dbReference type="Proteomes" id="UP000838821">
    <property type="component" value="Unassembled WGS sequence"/>
</dbReference>
<name>A0ABM9CY55_9BACL</name>
<comment type="caution">
    <text evidence="1">The sequence shown here is derived from an EMBL/GenBank/DDBJ whole genome shotgun (WGS) entry which is preliminary data.</text>
</comment>
<proteinExistence type="predicted"/>
<reference evidence="1" key="1">
    <citation type="submission" date="2022-01" db="EMBL/GenBank/DDBJ databases">
        <authorList>
            <person name="Criscuolo A."/>
        </authorList>
    </citation>
    <scope>NUCLEOTIDE SEQUENCE</scope>
    <source>
        <strain evidence="1">CIP111891</strain>
    </source>
</reference>
<keyword evidence="2" id="KW-1185">Reference proteome</keyword>
<accession>A0ABM9CY55</accession>